<dbReference type="EMBL" id="CAJNNW010036984">
    <property type="protein sequence ID" value="CAE8738702.1"/>
    <property type="molecule type" value="Genomic_DNA"/>
</dbReference>
<sequence length="445" mass="49517">MRANFVCESGSAMLAVARLLLGGFEVPVDGEVARLELTQTRNLFAASADVLRFRRLECDLRIVYRESEHVAKVQLHHRDILSLHASSRAQEHYDFLHCQLRGALVGRFGEFLEGRLCVFDEICKVPVLLSVMACAFASKVHCLPGDIFELYQLGMLSTLRRRLSCEEQVQGALEMLRSIAAANHLARRRTFQVDDVRAALQGRPDLLEIWSRLLEEGAVPLVKILTLGDVSGEFQFSHLSFQEALFIESLQQQPEEQQQEQQPDQLQQQQQETKQPEVQQEQEEQKRRPVRQPLFEFWGTDAALNFSLNDPFYKNALAIGRGHMGAALARQRSAWCLDVQPRLSELGRQGLQSLLTGASGLRKLNVANVCLRNPSEMASLVAALGKDGLPSLEVLVLGRCQLPAASAQSLGLFLASCGRLRELDLEGNRELLSSPDAVTALGAAL</sequence>
<name>A0A813LUM1_POLGL</name>
<feature type="compositionally biased region" description="Low complexity" evidence="1">
    <location>
        <begin position="252"/>
        <end position="279"/>
    </location>
</feature>
<dbReference type="InterPro" id="IPR032675">
    <property type="entry name" value="LRR_dom_sf"/>
</dbReference>
<accession>A0A813LUM1</accession>
<feature type="non-terminal residue" evidence="2">
    <location>
        <position position="1"/>
    </location>
</feature>
<feature type="region of interest" description="Disordered" evidence="1">
    <location>
        <begin position="252"/>
        <end position="288"/>
    </location>
</feature>
<evidence type="ECO:0000313" key="3">
    <source>
        <dbReference type="Proteomes" id="UP000626109"/>
    </source>
</evidence>
<proteinExistence type="predicted"/>
<reference evidence="2" key="1">
    <citation type="submission" date="2021-02" db="EMBL/GenBank/DDBJ databases">
        <authorList>
            <person name="Dougan E. K."/>
            <person name="Rhodes N."/>
            <person name="Thang M."/>
            <person name="Chan C."/>
        </authorList>
    </citation>
    <scope>NUCLEOTIDE SEQUENCE</scope>
</reference>
<comment type="caution">
    <text evidence="2">The sequence shown here is derived from an EMBL/GenBank/DDBJ whole genome shotgun (WGS) entry which is preliminary data.</text>
</comment>
<protein>
    <submittedName>
        <fullName evidence="2">Uncharacterized protein</fullName>
    </submittedName>
</protein>
<gene>
    <name evidence="2" type="ORF">PGLA2088_LOCUS49306</name>
</gene>
<evidence type="ECO:0000313" key="2">
    <source>
        <dbReference type="EMBL" id="CAE8738702.1"/>
    </source>
</evidence>
<organism evidence="2 3">
    <name type="scientific">Polarella glacialis</name>
    <name type="common">Dinoflagellate</name>
    <dbReference type="NCBI Taxonomy" id="89957"/>
    <lineage>
        <taxon>Eukaryota</taxon>
        <taxon>Sar</taxon>
        <taxon>Alveolata</taxon>
        <taxon>Dinophyceae</taxon>
        <taxon>Suessiales</taxon>
        <taxon>Suessiaceae</taxon>
        <taxon>Polarella</taxon>
    </lineage>
</organism>
<dbReference type="Gene3D" id="3.80.10.10">
    <property type="entry name" value="Ribonuclease Inhibitor"/>
    <property type="match status" value="1"/>
</dbReference>
<dbReference type="AlphaFoldDB" id="A0A813LUM1"/>
<dbReference type="SUPFAM" id="SSF52047">
    <property type="entry name" value="RNI-like"/>
    <property type="match status" value="1"/>
</dbReference>
<evidence type="ECO:0000256" key="1">
    <source>
        <dbReference type="SAM" id="MobiDB-lite"/>
    </source>
</evidence>
<dbReference type="Proteomes" id="UP000626109">
    <property type="component" value="Unassembled WGS sequence"/>
</dbReference>